<dbReference type="EMBL" id="FN653878">
    <property type="protein sequence ID" value="CBY16097.1"/>
    <property type="molecule type" value="Genomic_DNA"/>
</dbReference>
<proteinExistence type="predicted"/>
<organism evidence="2">
    <name type="scientific">Oikopleura dioica</name>
    <name type="common">Tunicate</name>
    <dbReference type="NCBI Taxonomy" id="34765"/>
    <lineage>
        <taxon>Eukaryota</taxon>
        <taxon>Metazoa</taxon>
        <taxon>Chordata</taxon>
        <taxon>Tunicata</taxon>
        <taxon>Appendicularia</taxon>
        <taxon>Copelata</taxon>
        <taxon>Oikopleuridae</taxon>
        <taxon>Oikopleura</taxon>
    </lineage>
</organism>
<protein>
    <submittedName>
        <fullName evidence="2">Uncharacterized protein</fullName>
    </submittedName>
</protein>
<evidence type="ECO:0000256" key="1">
    <source>
        <dbReference type="SAM" id="MobiDB-lite"/>
    </source>
</evidence>
<evidence type="ECO:0000313" key="3">
    <source>
        <dbReference type="Proteomes" id="UP000001307"/>
    </source>
</evidence>
<evidence type="ECO:0000313" key="2">
    <source>
        <dbReference type="EMBL" id="CBY16097.1"/>
    </source>
</evidence>
<keyword evidence="3" id="KW-1185">Reference proteome</keyword>
<dbReference type="Proteomes" id="UP000001307">
    <property type="component" value="Unassembled WGS sequence"/>
</dbReference>
<dbReference type="InParanoid" id="E4Y2K7"/>
<sequence length="93" mass="9465">PSASTQSTASSLPGDFSASRVARALPSSSTQYTHLRVVMLSASLLGPAVTAPCAELLVHPHSVVRAPSSSSSVSFPSSPSFTVDKTPKSNPIA</sequence>
<reference evidence="2" key="1">
    <citation type="journal article" date="2010" name="Science">
        <title>Plasticity of animal genome architecture unmasked by rapid evolution of a pelagic tunicate.</title>
        <authorList>
            <person name="Denoeud F."/>
            <person name="Henriet S."/>
            <person name="Mungpakdee S."/>
            <person name="Aury J.M."/>
            <person name="Da Silva C."/>
            <person name="Brinkmann H."/>
            <person name="Mikhaleva J."/>
            <person name="Olsen L.C."/>
            <person name="Jubin C."/>
            <person name="Canestro C."/>
            <person name="Bouquet J.M."/>
            <person name="Danks G."/>
            <person name="Poulain J."/>
            <person name="Campsteijn C."/>
            <person name="Adamski M."/>
            <person name="Cross I."/>
            <person name="Yadetie F."/>
            <person name="Muffato M."/>
            <person name="Louis A."/>
            <person name="Butcher S."/>
            <person name="Tsagkogeorga G."/>
            <person name="Konrad A."/>
            <person name="Singh S."/>
            <person name="Jensen M.F."/>
            <person name="Cong E.H."/>
            <person name="Eikeseth-Otteraa H."/>
            <person name="Noel B."/>
            <person name="Anthouard V."/>
            <person name="Porcel B.M."/>
            <person name="Kachouri-Lafond R."/>
            <person name="Nishino A."/>
            <person name="Ugolini M."/>
            <person name="Chourrout P."/>
            <person name="Nishida H."/>
            <person name="Aasland R."/>
            <person name="Huzurbazar S."/>
            <person name="Westhof E."/>
            <person name="Delsuc F."/>
            <person name="Lehrach H."/>
            <person name="Reinhardt R."/>
            <person name="Weissenbach J."/>
            <person name="Roy S.W."/>
            <person name="Artiguenave F."/>
            <person name="Postlethwait J.H."/>
            <person name="Manak J.R."/>
            <person name="Thompson E.M."/>
            <person name="Jaillon O."/>
            <person name="Du Pasquier L."/>
            <person name="Boudinot P."/>
            <person name="Liberles D.A."/>
            <person name="Volff J.N."/>
            <person name="Philippe H."/>
            <person name="Lenhard B."/>
            <person name="Roest Crollius H."/>
            <person name="Wincker P."/>
            <person name="Chourrout D."/>
        </authorList>
    </citation>
    <scope>NUCLEOTIDE SEQUENCE [LARGE SCALE GENOMIC DNA]</scope>
</reference>
<feature type="non-terminal residue" evidence="2">
    <location>
        <position position="1"/>
    </location>
</feature>
<name>E4Y2K7_OIKDI</name>
<feature type="compositionally biased region" description="Low complexity" evidence="1">
    <location>
        <begin position="66"/>
        <end position="81"/>
    </location>
</feature>
<gene>
    <name evidence="2" type="ORF">GSOID_T00016409001</name>
</gene>
<feature type="region of interest" description="Disordered" evidence="1">
    <location>
        <begin position="66"/>
        <end position="93"/>
    </location>
</feature>
<dbReference type="AlphaFoldDB" id="E4Y2K7"/>
<accession>E4Y2K7</accession>